<keyword evidence="1" id="KW-0812">Transmembrane</keyword>
<keyword evidence="1" id="KW-1133">Transmembrane helix</keyword>
<gene>
    <name evidence="2" type="ORF">BN996_02558</name>
</gene>
<organism evidence="2 3">
    <name type="scientific">Haloferax massiliensis</name>
    <dbReference type="NCBI Taxonomy" id="1476858"/>
    <lineage>
        <taxon>Archaea</taxon>
        <taxon>Methanobacteriati</taxon>
        <taxon>Methanobacteriota</taxon>
        <taxon>Stenosarchaea group</taxon>
        <taxon>Halobacteria</taxon>
        <taxon>Halobacteriales</taxon>
        <taxon>Haloferacaceae</taxon>
        <taxon>Haloferax</taxon>
    </lineage>
</organism>
<keyword evidence="1" id="KW-0472">Membrane</keyword>
<dbReference type="OrthoDB" id="293307at2157"/>
<feature type="transmembrane region" description="Helical" evidence="1">
    <location>
        <begin position="43"/>
        <end position="63"/>
    </location>
</feature>
<dbReference type="EMBL" id="CSTE01000002">
    <property type="protein sequence ID" value="CQR51090.1"/>
    <property type="molecule type" value="Genomic_DNA"/>
</dbReference>
<proteinExistence type="predicted"/>
<sequence length="68" mass="6680">MATLPNTEPTVESLTKPLTLLGLGLVVVSVAVAGVALRDGDVVTALGMGLLFASGVLTTGISLSGKSV</sequence>
<protein>
    <submittedName>
        <fullName evidence="2">Uncharacterized protein</fullName>
    </submittedName>
</protein>
<accession>A0A0D6JT28</accession>
<evidence type="ECO:0000256" key="1">
    <source>
        <dbReference type="SAM" id="Phobius"/>
    </source>
</evidence>
<reference evidence="3" key="1">
    <citation type="submission" date="2015-03" db="EMBL/GenBank/DDBJ databases">
        <authorList>
            <person name="Urmite Genomes"/>
        </authorList>
    </citation>
    <scope>NUCLEOTIDE SEQUENCE [LARGE SCALE GENOMIC DNA]</scope>
    <source>
        <strain evidence="3">Arc-Hr</strain>
    </source>
</reference>
<dbReference type="RefSeq" id="WP_007274912.1">
    <property type="nucleotide sequence ID" value="NZ_CABLRR010000002.1"/>
</dbReference>
<dbReference type="Proteomes" id="UP000198902">
    <property type="component" value="Unassembled WGS sequence"/>
</dbReference>
<feature type="transmembrane region" description="Helical" evidence="1">
    <location>
        <begin position="18"/>
        <end position="37"/>
    </location>
</feature>
<dbReference type="AlphaFoldDB" id="A0A0D6JT28"/>
<keyword evidence="3" id="KW-1185">Reference proteome</keyword>
<name>A0A0D6JT28_9EURY</name>
<evidence type="ECO:0000313" key="3">
    <source>
        <dbReference type="Proteomes" id="UP000198902"/>
    </source>
</evidence>
<evidence type="ECO:0000313" key="2">
    <source>
        <dbReference type="EMBL" id="CQR51090.1"/>
    </source>
</evidence>